<comment type="caution">
    <text evidence="2">The sequence shown here is derived from an EMBL/GenBank/DDBJ whole genome shotgun (WGS) entry which is preliminary data.</text>
</comment>
<dbReference type="Proteomes" id="UP001597540">
    <property type="component" value="Unassembled WGS sequence"/>
</dbReference>
<gene>
    <name evidence="2" type="ORF">ACFSVM_13505</name>
</gene>
<dbReference type="Gene3D" id="3.40.50.300">
    <property type="entry name" value="P-loop containing nucleotide triphosphate hydrolases"/>
    <property type="match status" value="1"/>
</dbReference>
<dbReference type="SUPFAM" id="SSF52540">
    <property type="entry name" value="P-loop containing nucleoside triphosphate hydrolases"/>
    <property type="match status" value="1"/>
</dbReference>
<accession>A0ABW5SQ08</accession>
<keyword evidence="1" id="KW-1133">Transmembrane helix</keyword>
<name>A0ABW5SQ08_9BACL</name>
<dbReference type="InterPro" id="IPR027417">
    <property type="entry name" value="P-loop_NTPase"/>
</dbReference>
<sequence>MRGEAAVNALLICLVCICMILIMLRIRTRTKAYSGISLGVHHEPSTIENLTEYIKQSLHELSHSQLADAGLHEEEYKRKLNQRAEMRRALKDCISGSVSDKAFVKNLIKDLLLHSYGLNEKSIDEAIPFNHTLNLNVQDQFEIVFYLYKQQYGTEALSSLIDTYDLAELRWDQEDAAGYYAITEEDIRHIFACEYRELHFADKLNIVVQRIYQQYKGFSVVDEIRDQRIDGVSGGVSGMLGTDLSAFPRDGFNKGIPITMDSEDDIPSKSIESVWIFYKGKSIHLSFLSFGTERELRRVCQNIYKYNHPGQLSESKGYKVNEMKDGSRVVVVRPPFSESWAFFVRKFDLQNTALSKLIIGENAGPVIEFIEYLMKGSRITAVTGAQGSGKTTLLMAMIKHIYPYHTLRVQEMAFELHLRKLYSRRNILTFRETDHISGQEGLDLQKKTDGTVNILGEVASDEVAAWMIQMSQVASLFTVFTHHAKTFPDLIFSLRNSLLKAGMFSQESIAEEQVASVINFDIHLRKDADGRRYIERITECVLVPGHLRSGHPAFTYRNIVEYRAGRYYIASEISEANRVEMLSHMNKEDAESFERWLLAHWGEAHVS</sequence>
<evidence type="ECO:0000313" key="3">
    <source>
        <dbReference type="Proteomes" id="UP001597540"/>
    </source>
</evidence>
<keyword evidence="3" id="KW-1185">Reference proteome</keyword>
<reference evidence="3" key="1">
    <citation type="journal article" date="2019" name="Int. J. Syst. Evol. Microbiol.">
        <title>The Global Catalogue of Microorganisms (GCM) 10K type strain sequencing project: providing services to taxonomists for standard genome sequencing and annotation.</title>
        <authorList>
            <consortium name="The Broad Institute Genomics Platform"/>
            <consortium name="The Broad Institute Genome Sequencing Center for Infectious Disease"/>
            <person name="Wu L."/>
            <person name="Ma J."/>
        </authorList>
    </citation>
    <scope>NUCLEOTIDE SEQUENCE [LARGE SCALE GENOMIC DNA]</scope>
    <source>
        <strain evidence="3">KCTC 33849</strain>
    </source>
</reference>
<organism evidence="2 3">
    <name type="scientific">Paenibacillus shunpengii</name>
    <dbReference type="NCBI Taxonomy" id="2054424"/>
    <lineage>
        <taxon>Bacteria</taxon>
        <taxon>Bacillati</taxon>
        <taxon>Bacillota</taxon>
        <taxon>Bacilli</taxon>
        <taxon>Bacillales</taxon>
        <taxon>Paenibacillaceae</taxon>
        <taxon>Paenibacillus</taxon>
    </lineage>
</organism>
<dbReference type="RefSeq" id="WP_379262704.1">
    <property type="nucleotide sequence ID" value="NZ_JBHUMJ010000002.1"/>
</dbReference>
<protein>
    <submittedName>
        <fullName evidence="2">ATPase, T2SS/T4P/T4SS family</fullName>
    </submittedName>
</protein>
<keyword evidence="1" id="KW-0472">Membrane</keyword>
<feature type="transmembrane region" description="Helical" evidence="1">
    <location>
        <begin position="6"/>
        <end position="24"/>
    </location>
</feature>
<dbReference type="EMBL" id="JBHUMJ010000002">
    <property type="protein sequence ID" value="MFD2701490.1"/>
    <property type="molecule type" value="Genomic_DNA"/>
</dbReference>
<evidence type="ECO:0000256" key="1">
    <source>
        <dbReference type="SAM" id="Phobius"/>
    </source>
</evidence>
<keyword evidence="1" id="KW-0812">Transmembrane</keyword>
<proteinExistence type="predicted"/>
<evidence type="ECO:0000313" key="2">
    <source>
        <dbReference type="EMBL" id="MFD2701490.1"/>
    </source>
</evidence>